<dbReference type="WBParaSite" id="GPLIN_001185000">
    <property type="protein sequence ID" value="GPLIN_001185000"/>
    <property type="gene ID" value="GPLIN_001185000"/>
</dbReference>
<evidence type="ECO:0000313" key="3">
    <source>
        <dbReference type="Proteomes" id="UP000050741"/>
    </source>
</evidence>
<feature type="region of interest" description="Disordered" evidence="1">
    <location>
        <begin position="167"/>
        <end position="206"/>
    </location>
</feature>
<evidence type="ECO:0000313" key="4">
    <source>
        <dbReference type="WBParaSite" id="GPLIN_001185000"/>
    </source>
</evidence>
<accession>A0A183CG45</accession>
<reference evidence="3" key="2">
    <citation type="submission" date="2014-05" db="EMBL/GenBank/DDBJ databases">
        <title>The genome and life-stage specific transcriptomes of Globodera pallida elucidate key aspects of plant parasitism by a cyst nematode.</title>
        <authorList>
            <person name="Cotton J.A."/>
            <person name="Lilley C.J."/>
            <person name="Jones L.M."/>
            <person name="Kikuchi T."/>
            <person name="Reid A.J."/>
            <person name="Thorpe P."/>
            <person name="Tsai I.J."/>
            <person name="Beasley H."/>
            <person name="Blok V."/>
            <person name="Cock P.J.A."/>
            <person name="Van den Akker S.E."/>
            <person name="Holroyd N."/>
            <person name="Hunt M."/>
            <person name="Mantelin S."/>
            <person name="Naghra H."/>
            <person name="Pain A."/>
            <person name="Palomares-Rius J.E."/>
            <person name="Zarowiecki M."/>
            <person name="Berriman M."/>
            <person name="Jones J.T."/>
            <person name="Urwin P.E."/>
        </authorList>
    </citation>
    <scope>NUCLEOTIDE SEQUENCE [LARGE SCALE GENOMIC DNA]</scope>
    <source>
        <strain evidence="3">Lindley</strain>
    </source>
</reference>
<organism evidence="3 4">
    <name type="scientific">Globodera pallida</name>
    <name type="common">Potato cyst nematode worm</name>
    <name type="synonym">Heterodera pallida</name>
    <dbReference type="NCBI Taxonomy" id="36090"/>
    <lineage>
        <taxon>Eukaryota</taxon>
        <taxon>Metazoa</taxon>
        <taxon>Ecdysozoa</taxon>
        <taxon>Nematoda</taxon>
        <taxon>Chromadorea</taxon>
        <taxon>Rhabditida</taxon>
        <taxon>Tylenchina</taxon>
        <taxon>Tylenchomorpha</taxon>
        <taxon>Tylenchoidea</taxon>
        <taxon>Heteroderidae</taxon>
        <taxon>Heteroderinae</taxon>
        <taxon>Globodera</taxon>
    </lineage>
</organism>
<name>A0A183CG45_GLOPA</name>
<sequence length="249" mass="26593">MFTLKIAALLVLMLNILPVCLPQSTDFASQREQLKSAMQQVPCNVKQQILSAYTDMLVNNLPFSSVETAENQALAPYETAKTAMQNIWNSVKQIKSNIATCFSGKSQNQTAQQIVQQFVNSDFSSMTPKDMCNQGISVHQQLSKEDNTALHSCQTQQIGNNAFEMFKSGGPSASGSNGNSQQNFVPGTNGGSGSTGFTFPNMGGAGGTPPATAGDFCDMLMSYVKQKAQNAREHALPCSSPSTPATATK</sequence>
<evidence type="ECO:0000256" key="2">
    <source>
        <dbReference type="SAM" id="SignalP"/>
    </source>
</evidence>
<reference evidence="4" key="3">
    <citation type="submission" date="2016-06" db="UniProtKB">
        <authorList>
            <consortium name="WormBaseParasite"/>
        </authorList>
    </citation>
    <scope>IDENTIFICATION</scope>
</reference>
<protein>
    <submittedName>
        <fullName evidence="4">Secreted protein</fullName>
    </submittedName>
</protein>
<proteinExistence type="predicted"/>
<dbReference type="Proteomes" id="UP000050741">
    <property type="component" value="Unassembled WGS sequence"/>
</dbReference>
<feature type="chain" id="PRO_5008147571" evidence="2">
    <location>
        <begin position="23"/>
        <end position="249"/>
    </location>
</feature>
<keyword evidence="3" id="KW-1185">Reference proteome</keyword>
<dbReference type="AlphaFoldDB" id="A0A183CG45"/>
<feature type="signal peptide" evidence="2">
    <location>
        <begin position="1"/>
        <end position="22"/>
    </location>
</feature>
<reference evidence="3" key="1">
    <citation type="submission" date="2013-12" db="EMBL/GenBank/DDBJ databases">
        <authorList>
            <person name="Aslett M."/>
        </authorList>
    </citation>
    <scope>NUCLEOTIDE SEQUENCE [LARGE SCALE GENOMIC DNA]</scope>
    <source>
        <strain evidence="3">Lindley</strain>
    </source>
</reference>
<keyword evidence="2" id="KW-0732">Signal</keyword>
<evidence type="ECO:0000256" key="1">
    <source>
        <dbReference type="SAM" id="MobiDB-lite"/>
    </source>
</evidence>
<feature type="compositionally biased region" description="Low complexity" evidence="1">
    <location>
        <begin position="168"/>
        <end position="180"/>
    </location>
</feature>